<dbReference type="Proteomes" id="UP001548189">
    <property type="component" value="Unassembled WGS sequence"/>
</dbReference>
<evidence type="ECO:0000313" key="2">
    <source>
        <dbReference type="Proteomes" id="UP001548189"/>
    </source>
</evidence>
<name>A0ABV2BW30_9GAMM</name>
<proteinExistence type="predicted"/>
<dbReference type="NCBIfam" id="TIGR02532">
    <property type="entry name" value="IV_pilin_GFxxxE"/>
    <property type="match status" value="1"/>
</dbReference>
<dbReference type="InterPro" id="IPR001082">
    <property type="entry name" value="Pilin"/>
</dbReference>
<dbReference type="Gene3D" id="3.30.700.10">
    <property type="entry name" value="Glycoprotein, Type 4 Pilin"/>
    <property type="match status" value="1"/>
</dbReference>
<comment type="caution">
    <text evidence="1">The sequence shown here is derived from an EMBL/GenBank/DDBJ whole genome shotgun (WGS) entry which is preliminary data.</text>
</comment>
<protein>
    <submittedName>
        <fullName evidence="1">Pilin</fullName>
    </submittedName>
</protein>
<keyword evidence="2" id="KW-1185">Reference proteome</keyword>
<sequence length="164" mass="18262">MINNSLTIDKGFTLIELMVVITIIAILASFAIPGYQDYILRTQVTEGISMTNFLKPRINEFYLERGMFPKNNAEAGVPEAKYFIGNYVKSIKIIDGAIHVTFGNKINQQLSDKVLTIRPQYVKENILSPVAWLCGGSSVVEGMTVSGENMTTIPNNYLPSICRH</sequence>
<dbReference type="PROSITE" id="PS00409">
    <property type="entry name" value="PROKAR_NTER_METHYL"/>
    <property type="match status" value="1"/>
</dbReference>
<gene>
    <name evidence="1" type="ORF">ABVT43_13430</name>
</gene>
<dbReference type="EMBL" id="JBEVCJ010000017">
    <property type="protein sequence ID" value="MET1256136.1"/>
    <property type="molecule type" value="Genomic_DNA"/>
</dbReference>
<dbReference type="InterPro" id="IPR012902">
    <property type="entry name" value="N_methyl_site"/>
</dbReference>
<reference evidence="1 2" key="1">
    <citation type="submission" date="2024-06" db="EMBL/GenBank/DDBJ databases">
        <authorList>
            <person name="Li F."/>
        </authorList>
    </citation>
    <scope>NUCLEOTIDE SEQUENCE [LARGE SCALE GENOMIC DNA]</scope>
    <source>
        <strain evidence="1 2">GXAS 311</strain>
    </source>
</reference>
<dbReference type="Pfam" id="PF07963">
    <property type="entry name" value="N_methyl"/>
    <property type="match status" value="1"/>
</dbReference>
<dbReference type="SUPFAM" id="SSF54523">
    <property type="entry name" value="Pili subunits"/>
    <property type="match status" value="1"/>
</dbReference>
<dbReference type="InterPro" id="IPR045584">
    <property type="entry name" value="Pilin-like"/>
</dbReference>
<evidence type="ECO:0000313" key="1">
    <source>
        <dbReference type="EMBL" id="MET1256136.1"/>
    </source>
</evidence>
<dbReference type="Pfam" id="PF00114">
    <property type="entry name" value="Pilin"/>
    <property type="match status" value="1"/>
</dbReference>
<accession>A0ABV2BW30</accession>
<organism evidence="1 2">
    <name type="scientific">Aliikangiella maris</name>
    <dbReference type="NCBI Taxonomy" id="3162458"/>
    <lineage>
        <taxon>Bacteria</taxon>
        <taxon>Pseudomonadati</taxon>
        <taxon>Pseudomonadota</taxon>
        <taxon>Gammaproteobacteria</taxon>
        <taxon>Oceanospirillales</taxon>
        <taxon>Pleioneaceae</taxon>
        <taxon>Aliikangiella</taxon>
    </lineage>
</organism>